<dbReference type="PANTHER" id="PTHR32401">
    <property type="entry name" value="CONCANAVALIN A-LIKE LECTIN FAMILY PROTEIN"/>
    <property type="match status" value="1"/>
</dbReference>
<evidence type="ECO:0000313" key="4">
    <source>
        <dbReference type="Proteomes" id="UP001331561"/>
    </source>
</evidence>
<sequence length="309" mass="31865">MKRFLSRILPVAVFAAFANGANADVIVNYPDFSDTSALSLVGSAATASTGDGQVLRVTPAAGGLAGAAYSNAPITLGAGNIFSSSFQFRLTSPGGWDPADGFTFVLASNTAGLGGAGVGMGYAGVGNSVAIEFDTYNNTGYGLGADDGVSSNHVSIDTNGVLTNTALANVYGNGSCGFTSGGYPNQNDYTVAGCMSNGNLWTAVIGYDGMQLSVSLFDPGLGYWFKAIENYAIDVAALLGTNQAYVGFTASTGAGWENHDIVNWQFANTTELVRDIPEPSSLGVLALCMLAIAHFLVRRRTPKPVAMPR</sequence>
<keyword evidence="1" id="KW-0732">Signal</keyword>
<organism evidence="3 4">
    <name type="scientific">Uliginosibacterium silvisoli</name>
    <dbReference type="NCBI Taxonomy" id="3114758"/>
    <lineage>
        <taxon>Bacteria</taxon>
        <taxon>Pseudomonadati</taxon>
        <taxon>Pseudomonadota</taxon>
        <taxon>Betaproteobacteria</taxon>
        <taxon>Rhodocyclales</taxon>
        <taxon>Zoogloeaceae</taxon>
        <taxon>Uliginosibacterium</taxon>
    </lineage>
</organism>
<accession>A0ABU6KBB8</accession>
<dbReference type="InterPro" id="IPR013320">
    <property type="entry name" value="ConA-like_dom_sf"/>
</dbReference>
<dbReference type="Pfam" id="PF00139">
    <property type="entry name" value="Lectin_legB"/>
    <property type="match status" value="1"/>
</dbReference>
<feature type="signal peptide" evidence="1">
    <location>
        <begin position="1"/>
        <end position="23"/>
    </location>
</feature>
<dbReference type="RefSeq" id="WP_327601275.1">
    <property type="nucleotide sequence ID" value="NZ_JAYXHS010000005.1"/>
</dbReference>
<evidence type="ECO:0000256" key="1">
    <source>
        <dbReference type="SAM" id="SignalP"/>
    </source>
</evidence>
<dbReference type="InterPro" id="IPR001220">
    <property type="entry name" value="Legume_lectin_dom"/>
</dbReference>
<feature type="domain" description="Legume lectin" evidence="2">
    <location>
        <begin position="28"/>
        <end position="271"/>
    </location>
</feature>
<dbReference type="EMBL" id="JAYXHS010000005">
    <property type="protein sequence ID" value="MEC5388303.1"/>
    <property type="molecule type" value="Genomic_DNA"/>
</dbReference>
<dbReference type="CDD" id="cd01951">
    <property type="entry name" value="lectin_L-type"/>
    <property type="match status" value="1"/>
</dbReference>
<name>A0ABU6KBB8_9RHOO</name>
<gene>
    <name evidence="3" type="ORF">VVD49_21400</name>
</gene>
<protein>
    <submittedName>
        <fullName evidence="3">L-type lectin-domain containing protein</fullName>
    </submittedName>
</protein>
<dbReference type="InterPro" id="IPR050258">
    <property type="entry name" value="Leguminous_Lectin"/>
</dbReference>
<dbReference type="Gene3D" id="2.60.120.200">
    <property type="match status" value="1"/>
</dbReference>
<comment type="caution">
    <text evidence="3">The sequence shown here is derived from an EMBL/GenBank/DDBJ whole genome shotgun (WGS) entry which is preliminary data.</text>
</comment>
<keyword evidence="4" id="KW-1185">Reference proteome</keyword>
<dbReference type="PANTHER" id="PTHR32401:SF48">
    <property type="entry name" value="LEGUME LECTIN DOMAIN-CONTAINING PROTEIN"/>
    <property type="match status" value="1"/>
</dbReference>
<evidence type="ECO:0000259" key="2">
    <source>
        <dbReference type="Pfam" id="PF00139"/>
    </source>
</evidence>
<feature type="chain" id="PRO_5045885079" evidence="1">
    <location>
        <begin position="24"/>
        <end position="309"/>
    </location>
</feature>
<proteinExistence type="predicted"/>
<evidence type="ECO:0000313" key="3">
    <source>
        <dbReference type="EMBL" id="MEC5388303.1"/>
    </source>
</evidence>
<dbReference type="InterPro" id="IPR056573">
    <property type="entry name" value="Lectin_L-type_dom"/>
</dbReference>
<dbReference type="SUPFAM" id="SSF49899">
    <property type="entry name" value="Concanavalin A-like lectins/glucanases"/>
    <property type="match status" value="1"/>
</dbReference>
<reference evidence="3 4" key="1">
    <citation type="submission" date="2024-01" db="EMBL/GenBank/DDBJ databases">
        <title>Uliginosibacterium soil sp. nov.</title>
        <authorList>
            <person name="Lv Y."/>
        </authorList>
    </citation>
    <scope>NUCLEOTIDE SEQUENCE [LARGE SCALE GENOMIC DNA]</scope>
    <source>
        <strain evidence="3 4">H3</strain>
    </source>
</reference>
<dbReference type="Proteomes" id="UP001331561">
    <property type="component" value="Unassembled WGS sequence"/>
</dbReference>